<evidence type="ECO:0000256" key="7">
    <source>
        <dbReference type="ARBA" id="ARBA00022840"/>
    </source>
</evidence>
<evidence type="ECO:0000256" key="9">
    <source>
        <dbReference type="ARBA" id="ARBA00048090"/>
    </source>
</evidence>
<dbReference type="Gene3D" id="3.40.50.300">
    <property type="entry name" value="P-loop containing nucleotide triphosphate hydrolases"/>
    <property type="match status" value="2"/>
</dbReference>
<evidence type="ECO:0000256" key="2">
    <source>
        <dbReference type="ARBA" id="ARBA00008420"/>
    </source>
</evidence>
<dbReference type="GO" id="GO:0046316">
    <property type="term" value="F:gluconokinase activity"/>
    <property type="evidence" value="ECO:0007669"/>
    <property type="project" value="UniProtKB-EC"/>
</dbReference>
<keyword evidence="6" id="KW-0418">Kinase</keyword>
<keyword evidence="10" id="KW-0812">Transmembrane</keyword>
<evidence type="ECO:0000256" key="6">
    <source>
        <dbReference type="ARBA" id="ARBA00022777"/>
    </source>
</evidence>
<dbReference type="EMBL" id="RCHS01003326">
    <property type="protein sequence ID" value="RMX42621.1"/>
    <property type="molecule type" value="Genomic_DNA"/>
</dbReference>
<gene>
    <name evidence="11" type="ORF">pdam_00010293</name>
</gene>
<organism evidence="11 12">
    <name type="scientific">Pocillopora damicornis</name>
    <name type="common">Cauliflower coral</name>
    <name type="synonym">Millepora damicornis</name>
    <dbReference type="NCBI Taxonomy" id="46731"/>
    <lineage>
        <taxon>Eukaryota</taxon>
        <taxon>Metazoa</taxon>
        <taxon>Cnidaria</taxon>
        <taxon>Anthozoa</taxon>
        <taxon>Hexacorallia</taxon>
        <taxon>Scleractinia</taxon>
        <taxon>Astrocoeniina</taxon>
        <taxon>Pocilloporidae</taxon>
        <taxon>Pocillopora</taxon>
    </lineage>
</organism>
<feature type="transmembrane region" description="Helical" evidence="10">
    <location>
        <begin position="91"/>
        <end position="115"/>
    </location>
</feature>
<dbReference type="GO" id="GO:0005524">
    <property type="term" value="F:ATP binding"/>
    <property type="evidence" value="ECO:0007669"/>
    <property type="project" value="UniProtKB-KW"/>
</dbReference>
<dbReference type="Proteomes" id="UP000275408">
    <property type="component" value="Unassembled WGS sequence"/>
</dbReference>
<protein>
    <recommendedName>
        <fullName evidence="3">gluconokinase</fullName>
        <ecNumber evidence="3">2.7.1.12</ecNumber>
    </recommendedName>
    <alternativeName>
        <fullName evidence="8">Gluconate kinase</fullName>
    </alternativeName>
</protein>
<evidence type="ECO:0000256" key="1">
    <source>
        <dbReference type="ARBA" id="ARBA00004875"/>
    </source>
</evidence>
<sequence length="342" mass="38511">MKSVIPLMYEKSAPQISIHLSLGIRFATSPIMVVVLITGVCGSGKTTVARALAKKLSCPYVDADTFHSEENITKMKQGIALTDEVNVFLKYTVLLLMIGSLLLTNRFHVAVHLFNKRPQMMSKCGKNKKVVHEPQESVSVMFLLHFDLFAIFYCTAPQKLGICLFNMIIKETQNVVNPSTPTNYQGRVSPYSDRQPWLLALHKVIERWSKRSESGVLACSALKEQYRQTILFGAEASSNNTPYCSNGDKRQKLSKPSPFYCLVVLLKGSKDVVRERMEKRQEHYMPLSLLASQFETLEEPVTCDEYSALHISVDQTVEEIINDILRTLKAKCGMKVSIHSTV</sequence>
<proteinExistence type="inferred from homology"/>
<comment type="catalytic activity">
    <reaction evidence="9">
        <text>D-gluconate + ATP = 6-phospho-D-gluconate + ADP + H(+)</text>
        <dbReference type="Rhea" id="RHEA:19433"/>
        <dbReference type="ChEBI" id="CHEBI:15378"/>
        <dbReference type="ChEBI" id="CHEBI:18391"/>
        <dbReference type="ChEBI" id="CHEBI:30616"/>
        <dbReference type="ChEBI" id="CHEBI:58759"/>
        <dbReference type="ChEBI" id="CHEBI:456216"/>
        <dbReference type="EC" id="2.7.1.12"/>
    </reaction>
</comment>
<dbReference type="AlphaFoldDB" id="A0A3M6TMS9"/>
<comment type="caution">
    <text evidence="11">The sequence shown here is derived from an EMBL/GenBank/DDBJ whole genome shotgun (WGS) entry which is preliminary data.</text>
</comment>
<dbReference type="CDD" id="cd02021">
    <property type="entry name" value="GntK"/>
    <property type="match status" value="1"/>
</dbReference>
<dbReference type="SUPFAM" id="SSF52540">
    <property type="entry name" value="P-loop containing nucleoside triphosphate hydrolases"/>
    <property type="match status" value="1"/>
</dbReference>
<evidence type="ECO:0000256" key="3">
    <source>
        <dbReference type="ARBA" id="ARBA00012054"/>
    </source>
</evidence>
<evidence type="ECO:0000256" key="8">
    <source>
        <dbReference type="ARBA" id="ARBA00029835"/>
    </source>
</evidence>
<dbReference type="EC" id="2.7.1.12" evidence="3"/>
<keyword evidence="10" id="KW-1133">Transmembrane helix</keyword>
<keyword evidence="4" id="KW-0808">Transferase</keyword>
<dbReference type="Pfam" id="PF01202">
    <property type="entry name" value="SKI"/>
    <property type="match status" value="1"/>
</dbReference>
<dbReference type="InterPro" id="IPR031322">
    <property type="entry name" value="Shikimate/glucono_kinase"/>
</dbReference>
<dbReference type="PANTHER" id="PTHR43442">
    <property type="entry name" value="GLUCONOKINASE-RELATED"/>
    <property type="match status" value="1"/>
</dbReference>
<accession>A0A3M6TMS9</accession>
<dbReference type="InterPro" id="IPR027417">
    <property type="entry name" value="P-loop_NTPase"/>
</dbReference>
<dbReference type="GO" id="GO:0005975">
    <property type="term" value="P:carbohydrate metabolic process"/>
    <property type="evidence" value="ECO:0007669"/>
    <property type="project" value="InterPro"/>
</dbReference>
<dbReference type="OrthoDB" id="275177at2759"/>
<dbReference type="InterPro" id="IPR006001">
    <property type="entry name" value="Therm_gnt_kin"/>
</dbReference>
<comment type="pathway">
    <text evidence="1">Carbohydrate acid metabolism; D-gluconate degradation.</text>
</comment>
<keyword evidence="5" id="KW-0547">Nucleotide-binding</keyword>
<comment type="similarity">
    <text evidence="2">Belongs to the gluconokinase GntK/GntV family.</text>
</comment>
<reference evidence="11 12" key="1">
    <citation type="journal article" date="2018" name="Sci. Rep.">
        <title>Comparative analysis of the Pocillopora damicornis genome highlights role of immune system in coral evolution.</title>
        <authorList>
            <person name="Cunning R."/>
            <person name="Bay R.A."/>
            <person name="Gillette P."/>
            <person name="Baker A.C."/>
            <person name="Traylor-Knowles N."/>
        </authorList>
    </citation>
    <scope>NUCLEOTIDE SEQUENCE [LARGE SCALE GENOMIC DNA]</scope>
    <source>
        <strain evidence="11">RSMAS</strain>
        <tissue evidence="11">Whole animal</tissue>
    </source>
</reference>
<feature type="transmembrane region" description="Helical" evidence="10">
    <location>
        <begin position="20"/>
        <end position="40"/>
    </location>
</feature>
<dbReference type="STRING" id="46731.A0A3M6TMS9"/>
<dbReference type="PANTHER" id="PTHR43442:SF3">
    <property type="entry name" value="GLUCONOKINASE-RELATED"/>
    <property type="match status" value="1"/>
</dbReference>
<name>A0A3M6TMS9_POCDA</name>
<evidence type="ECO:0000256" key="10">
    <source>
        <dbReference type="SAM" id="Phobius"/>
    </source>
</evidence>
<keyword evidence="7" id="KW-0067">ATP-binding</keyword>
<dbReference type="GO" id="GO:0005737">
    <property type="term" value="C:cytoplasm"/>
    <property type="evidence" value="ECO:0007669"/>
    <property type="project" value="TreeGrafter"/>
</dbReference>
<evidence type="ECO:0000256" key="5">
    <source>
        <dbReference type="ARBA" id="ARBA00022741"/>
    </source>
</evidence>
<keyword evidence="10" id="KW-0472">Membrane</keyword>
<evidence type="ECO:0000313" key="11">
    <source>
        <dbReference type="EMBL" id="RMX42621.1"/>
    </source>
</evidence>
<dbReference type="UniPathway" id="UPA00792"/>
<keyword evidence="12" id="KW-1185">Reference proteome</keyword>
<evidence type="ECO:0000313" key="12">
    <source>
        <dbReference type="Proteomes" id="UP000275408"/>
    </source>
</evidence>
<evidence type="ECO:0000256" key="4">
    <source>
        <dbReference type="ARBA" id="ARBA00022679"/>
    </source>
</evidence>